<accession>A0A060QFH1</accession>
<dbReference type="InterPro" id="IPR021283">
    <property type="entry name" value="Phage_Wedge1"/>
</dbReference>
<protein>
    <recommendedName>
        <fullName evidence="3">Bacteriophage protein</fullName>
    </recommendedName>
</protein>
<dbReference type="RefSeq" id="WP_023977157.1">
    <property type="nucleotide sequence ID" value="NZ_CBLX010000009.1"/>
</dbReference>
<reference evidence="1 2" key="1">
    <citation type="journal article" date="2014" name="Genome Biol. Evol.">
        <title>Acetic acid bacteria genomes reveal functional traits for adaptation to life in insect guts.</title>
        <authorList>
            <person name="Chouaia B."/>
            <person name="Gaiarsa S."/>
            <person name="Crotti E."/>
            <person name="Comandatore F."/>
            <person name="Degli Esposti M."/>
            <person name="Ricci I."/>
            <person name="Alma A."/>
            <person name="Favia G."/>
            <person name="Bandi C."/>
            <person name="Daffonchio D."/>
        </authorList>
    </citation>
    <scope>NUCLEOTIDE SEQUENCE [LARGE SCALE GENOMIC DNA]</scope>
    <source>
        <strain evidence="1 2">SF2.1</strain>
    </source>
</reference>
<dbReference type="EMBL" id="CBLX010000009">
    <property type="protein sequence ID" value="CDG39650.1"/>
    <property type="molecule type" value="Genomic_DNA"/>
</dbReference>
<sequence length="188" mass="20326">MSSVSDFTALITSEHQSSPKFVATIAASVEGFVDQINVASSASEFYDLDNAVGAQLDAVGLWVGISRYAALPIEQYFSWDTNGLGWDQGVWYQIGDPETEVTTLVDADYRQVIRAKILCNQWDGSLPSALTIVQTAIGNNAIPISVTEHSMAVNFAVEATISRVLQAILEGGYLPIRPMGVNVSFTFN</sequence>
<evidence type="ECO:0000313" key="1">
    <source>
        <dbReference type="EMBL" id="CDG39650.1"/>
    </source>
</evidence>
<gene>
    <name evidence="1" type="ORF">ASAP_1605</name>
</gene>
<name>A0A060QFH1_9PROT</name>
<reference evidence="1 2" key="2">
    <citation type="journal article" date="2014" name="PLoS ONE">
        <title>Evolution of mitochondria reconstructed from the energy metabolism of living bacteria.</title>
        <authorList>
            <person name="Degli Esposti M."/>
            <person name="Chouaia B."/>
            <person name="Comandatore F."/>
            <person name="Crotti E."/>
            <person name="Sassera D."/>
            <person name="Lievens P.M."/>
            <person name="Daffonchio D."/>
            <person name="Bandi C."/>
        </authorList>
    </citation>
    <scope>NUCLEOTIDE SEQUENCE [LARGE SCALE GENOMIC DNA]</scope>
    <source>
        <strain evidence="1 2">SF2.1</strain>
    </source>
</reference>
<organism evidence="1 2">
    <name type="scientific">Asaia bogorensis</name>
    <dbReference type="NCBI Taxonomy" id="91915"/>
    <lineage>
        <taxon>Bacteria</taxon>
        <taxon>Pseudomonadati</taxon>
        <taxon>Pseudomonadota</taxon>
        <taxon>Alphaproteobacteria</taxon>
        <taxon>Acetobacterales</taxon>
        <taxon>Acetobacteraceae</taxon>
        <taxon>Asaia</taxon>
    </lineage>
</organism>
<dbReference type="Pfam" id="PF11041">
    <property type="entry name" value="Phage_Wedge1"/>
    <property type="match status" value="1"/>
</dbReference>
<evidence type="ECO:0000313" key="2">
    <source>
        <dbReference type="Proteomes" id="UP000027583"/>
    </source>
</evidence>
<proteinExistence type="predicted"/>
<comment type="caution">
    <text evidence="1">The sequence shown here is derived from an EMBL/GenBank/DDBJ whole genome shotgun (WGS) entry which is preliminary data.</text>
</comment>
<evidence type="ECO:0008006" key="3">
    <source>
        <dbReference type="Google" id="ProtNLM"/>
    </source>
</evidence>
<dbReference type="AlphaFoldDB" id="A0A060QFH1"/>
<dbReference type="Proteomes" id="UP000027583">
    <property type="component" value="Unassembled WGS sequence"/>
</dbReference>
<dbReference type="eggNOG" id="ENOG502ZC04">
    <property type="taxonomic scope" value="Bacteria"/>
</dbReference>